<keyword evidence="2" id="KW-1185">Reference proteome</keyword>
<reference evidence="1 2" key="1">
    <citation type="journal article" date="2014" name="Genome Biol.">
        <title>Transcriptome and methylome profiling reveals relics of genome dominance in the mesopolyploid Brassica oleracea.</title>
        <authorList>
            <person name="Parkin I.A."/>
            <person name="Koh C."/>
            <person name="Tang H."/>
            <person name="Robinson S.J."/>
            <person name="Kagale S."/>
            <person name="Clarke W.E."/>
            <person name="Town C.D."/>
            <person name="Nixon J."/>
            <person name="Krishnakumar V."/>
            <person name="Bidwell S.L."/>
            <person name="Denoeud F."/>
            <person name="Belcram H."/>
            <person name="Links M.G."/>
            <person name="Just J."/>
            <person name="Clarke C."/>
            <person name="Bender T."/>
            <person name="Huebert T."/>
            <person name="Mason A.S."/>
            <person name="Pires J.C."/>
            <person name="Barker G."/>
            <person name="Moore J."/>
            <person name="Walley P.G."/>
            <person name="Manoli S."/>
            <person name="Batley J."/>
            <person name="Edwards D."/>
            <person name="Nelson M.N."/>
            <person name="Wang X."/>
            <person name="Paterson A.H."/>
            <person name="King G."/>
            <person name="Bancroft I."/>
            <person name="Chalhoub B."/>
            <person name="Sharpe A.G."/>
        </authorList>
    </citation>
    <scope>NUCLEOTIDE SEQUENCE</scope>
    <source>
        <strain evidence="1 2">cv. TO1000</strain>
    </source>
</reference>
<proteinExistence type="predicted"/>
<dbReference type="PANTHER" id="PTHR33116:SF80">
    <property type="entry name" value="REVERSE TRANSCRIPTASE ZINC-BINDING DOMAIN-CONTAINING PROTEIN"/>
    <property type="match status" value="1"/>
</dbReference>
<organism evidence="1 2">
    <name type="scientific">Brassica oleracea var. oleracea</name>
    <dbReference type="NCBI Taxonomy" id="109376"/>
    <lineage>
        <taxon>Eukaryota</taxon>
        <taxon>Viridiplantae</taxon>
        <taxon>Streptophyta</taxon>
        <taxon>Embryophyta</taxon>
        <taxon>Tracheophyta</taxon>
        <taxon>Spermatophyta</taxon>
        <taxon>Magnoliopsida</taxon>
        <taxon>eudicotyledons</taxon>
        <taxon>Gunneridae</taxon>
        <taxon>Pentapetalae</taxon>
        <taxon>rosids</taxon>
        <taxon>malvids</taxon>
        <taxon>Brassicales</taxon>
        <taxon>Brassicaceae</taxon>
        <taxon>Brassiceae</taxon>
        <taxon>Brassica</taxon>
    </lineage>
</organism>
<evidence type="ECO:0000313" key="2">
    <source>
        <dbReference type="Proteomes" id="UP000032141"/>
    </source>
</evidence>
<dbReference type="PANTHER" id="PTHR33116">
    <property type="entry name" value="REVERSE TRANSCRIPTASE ZINC-BINDING DOMAIN-CONTAINING PROTEIN-RELATED-RELATED"/>
    <property type="match status" value="1"/>
</dbReference>
<sequence length="185" mass="21904">MRQQDYFPLVEKIRCRISTWTSRFLSYDGRLQLIKAVIMSLVNFWASVYLLPSKCIRDIERICGAFLWSGPELKSTGAKVAWSTVCWEKEEGGLGIRDLKVVNRVNVLKIIWRLLTGSSLWGKWIRSNLLKQKNFWEIKEDTRMGSWMWRKMIKMREVARSFHKKTWGMEEILLSGLIIGLRRKF</sequence>
<dbReference type="eggNOG" id="KOG1075">
    <property type="taxonomic scope" value="Eukaryota"/>
</dbReference>
<dbReference type="OMA" id="CRISTWT"/>
<dbReference type="Proteomes" id="UP000032141">
    <property type="component" value="Chromosome C6"/>
</dbReference>
<dbReference type="AlphaFoldDB" id="A0A0D3D1G8"/>
<evidence type="ECO:0008006" key="3">
    <source>
        <dbReference type="Google" id="ProtNLM"/>
    </source>
</evidence>
<dbReference type="HOGENOM" id="CLU_1437957_0_0_1"/>
<accession>A0A0D3D1G8</accession>
<evidence type="ECO:0000313" key="1">
    <source>
        <dbReference type="EnsemblPlants" id="Bo6g121630.1"/>
    </source>
</evidence>
<reference evidence="1" key="2">
    <citation type="submission" date="2015-03" db="UniProtKB">
        <authorList>
            <consortium name="EnsemblPlants"/>
        </authorList>
    </citation>
    <scope>IDENTIFICATION</scope>
</reference>
<name>A0A0D3D1G8_BRAOL</name>
<protein>
    <recommendedName>
        <fullName evidence="3">Reverse transcriptase zinc-binding domain-containing protein</fullName>
    </recommendedName>
</protein>
<dbReference type="Gramene" id="Bo6g121630.1">
    <property type="protein sequence ID" value="Bo6g121630.1"/>
    <property type="gene ID" value="Bo6g121630"/>
</dbReference>
<dbReference type="EnsemblPlants" id="Bo6g121630.1">
    <property type="protein sequence ID" value="Bo6g121630.1"/>
    <property type="gene ID" value="Bo6g121630"/>
</dbReference>